<feature type="domain" description="CCHC-type" evidence="3">
    <location>
        <begin position="178"/>
        <end position="193"/>
    </location>
</feature>
<dbReference type="InterPro" id="IPR036875">
    <property type="entry name" value="Znf_CCHC_sf"/>
</dbReference>
<dbReference type="PROSITE" id="PS50158">
    <property type="entry name" value="ZF_CCHC"/>
    <property type="match status" value="1"/>
</dbReference>
<keyword evidence="1" id="KW-0479">Metal-binding</keyword>
<dbReference type="InterPro" id="IPR001878">
    <property type="entry name" value="Znf_CCHC"/>
</dbReference>
<evidence type="ECO:0000256" key="2">
    <source>
        <dbReference type="SAM" id="MobiDB-lite"/>
    </source>
</evidence>
<keyword evidence="1" id="KW-0862">Zinc</keyword>
<feature type="compositionally biased region" description="Basic and acidic residues" evidence="2">
    <location>
        <begin position="182"/>
        <end position="197"/>
    </location>
</feature>
<dbReference type="PANTHER" id="PTHR19963:SF30">
    <property type="entry name" value="ENDONUCLEASE_EXONUCLEASE_PHOSPHATASE DOMAIN-CONTAINING PROTEIN"/>
    <property type="match status" value="1"/>
</dbReference>
<dbReference type="AlphaFoldDB" id="A0A151IVD3"/>
<reference evidence="4 5" key="1">
    <citation type="submission" date="2015-09" db="EMBL/GenBank/DDBJ databases">
        <title>Trachymyrmex cornetzi WGS genome.</title>
        <authorList>
            <person name="Nygaard S."/>
            <person name="Hu H."/>
            <person name="Boomsma J."/>
            <person name="Zhang G."/>
        </authorList>
    </citation>
    <scope>NUCLEOTIDE SEQUENCE [LARGE SCALE GENOMIC DNA]</scope>
    <source>
        <strain evidence="4">Tcor2-1</strain>
        <tissue evidence="4">Whole body</tissue>
    </source>
</reference>
<organism evidence="4 5">
    <name type="scientific">Trachymyrmex cornetzi</name>
    <dbReference type="NCBI Taxonomy" id="471704"/>
    <lineage>
        <taxon>Eukaryota</taxon>
        <taxon>Metazoa</taxon>
        <taxon>Ecdysozoa</taxon>
        <taxon>Arthropoda</taxon>
        <taxon>Hexapoda</taxon>
        <taxon>Insecta</taxon>
        <taxon>Pterygota</taxon>
        <taxon>Neoptera</taxon>
        <taxon>Endopterygota</taxon>
        <taxon>Hymenoptera</taxon>
        <taxon>Apocrita</taxon>
        <taxon>Aculeata</taxon>
        <taxon>Formicoidea</taxon>
        <taxon>Formicidae</taxon>
        <taxon>Myrmicinae</taxon>
        <taxon>Trachymyrmex</taxon>
    </lineage>
</organism>
<name>A0A151IVD3_9HYME</name>
<dbReference type="Gene3D" id="4.10.60.10">
    <property type="entry name" value="Zinc finger, CCHC-type"/>
    <property type="match status" value="1"/>
</dbReference>
<accession>A0A151IVD3</accession>
<dbReference type="SUPFAM" id="SSF57756">
    <property type="entry name" value="Retrovirus zinc finger-like domains"/>
    <property type="match status" value="1"/>
</dbReference>
<dbReference type="EMBL" id="KQ980904">
    <property type="protein sequence ID" value="KYN11574.1"/>
    <property type="molecule type" value="Genomic_DNA"/>
</dbReference>
<feature type="region of interest" description="Disordered" evidence="2">
    <location>
        <begin position="117"/>
        <end position="158"/>
    </location>
</feature>
<protein>
    <recommendedName>
        <fullName evidence="3">CCHC-type domain-containing protein</fullName>
    </recommendedName>
</protein>
<gene>
    <name evidence="4" type="ORF">ALC57_16266</name>
</gene>
<keyword evidence="1" id="KW-0863">Zinc-finger</keyword>
<sequence length="205" mass="23714">MQNLETLRFEELKSKLEMRFGETQSLQGYYSQFTSRRQKFGESIASLGSDVERLSQSAYPECPDIVRDKIACAQFVSALSDGFVKRTLQMEGITSLRVAIERAKTVKLIQENSFQHKNENNFSHEGKKGENFRFKKEGKNQDKDADKDKERKVNKNEFKKSEKGIDFKKFRKENGKECWKCGKEGHFRSECPDRAKNMEQSSLAG</sequence>
<proteinExistence type="predicted"/>
<dbReference type="PROSITE" id="PS00018">
    <property type="entry name" value="EF_HAND_1"/>
    <property type="match status" value="1"/>
</dbReference>
<dbReference type="GO" id="GO:0003676">
    <property type="term" value="F:nucleic acid binding"/>
    <property type="evidence" value="ECO:0007669"/>
    <property type="project" value="InterPro"/>
</dbReference>
<dbReference type="STRING" id="471704.A0A151IVD3"/>
<dbReference type="PANTHER" id="PTHR19963">
    <property type="entry name" value="CCHC-TYPE DOMAIN-CONTAINING PROTEIN"/>
    <property type="match status" value="1"/>
</dbReference>
<dbReference type="Pfam" id="PF00098">
    <property type="entry name" value="zf-CCHC"/>
    <property type="match status" value="1"/>
</dbReference>
<feature type="region of interest" description="Disordered" evidence="2">
    <location>
        <begin position="182"/>
        <end position="205"/>
    </location>
</feature>
<evidence type="ECO:0000256" key="1">
    <source>
        <dbReference type="PROSITE-ProRule" id="PRU00047"/>
    </source>
</evidence>
<keyword evidence="5" id="KW-1185">Reference proteome</keyword>
<dbReference type="Proteomes" id="UP000078492">
    <property type="component" value="Unassembled WGS sequence"/>
</dbReference>
<evidence type="ECO:0000259" key="3">
    <source>
        <dbReference type="PROSITE" id="PS50158"/>
    </source>
</evidence>
<evidence type="ECO:0000313" key="4">
    <source>
        <dbReference type="EMBL" id="KYN11574.1"/>
    </source>
</evidence>
<dbReference type="SMART" id="SM00343">
    <property type="entry name" value="ZnF_C2HC"/>
    <property type="match status" value="1"/>
</dbReference>
<dbReference type="GO" id="GO:0008270">
    <property type="term" value="F:zinc ion binding"/>
    <property type="evidence" value="ECO:0007669"/>
    <property type="project" value="UniProtKB-KW"/>
</dbReference>
<dbReference type="InterPro" id="IPR018247">
    <property type="entry name" value="EF_Hand_1_Ca_BS"/>
</dbReference>
<evidence type="ECO:0000313" key="5">
    <source>
        <dbReference type="Proteomes" id="UP000078492"/>
    </source>
</evidence>